<keyword evidence="1" id="KW-0694">RNA-binding</keyword>
<dbReference type="GO" id="GO:0003723">
    <property type="term" value="F:RNA binding"/>
    <property type="evidence" value="ECO:0007669"/>
    <property type="project" value="UniProtKB-KW"/>
</dbReference>
<reference evidence="4" key="1">
    <citation type="submission" date="2023-10" db="EMBL/GenBank/DDBJ databases">
        <title>Genome assembly of Pristionchus species.</title>
        <authorList>
            <person name="Yoshida K."/>
            <person name="Sommer R.J."/>
        </authorList>
    </citation>
    <scope>NUCLEOTIDE SEQUENCE</scope>
    <source>
        <strain evidence="4">RS5133</strain>
    </source>
</reference>
<organism evidence="4 5">
    <name type="scientific">Pristionchus fissidentatus</name>
    <dbReference type="NCBI Taxonomy" id="1538716"/>
    <lineage>
        <taxon>Eukaryota</taxon>
        <taxon>Metazoa</taxon>
        <taxon>Ecdysozoa</taxon>
        <taxon>Nematoda</taxon>
        <taxon>Chromadorea</taxon>
        <taxon>Rhabditida</taxon>
        <taxon>Rhabditina</taxon>
        <taxon>Diplogasteromorpha</taxon>
        <taxon>Diplogasteroidea</taxon>
        <taxon>Neodiplogasteridae</taxon>
        <taxon>Pristionchus</taxon>
    </lineage>
</organism>
<protein>
    <recommendedName>
        <fullName evidence="3">Chromatin target of PRMT1 protein C-terminal domain-containing protein</fullName>
    </recommendedName>
</protein>
<feature type="domain" description="Chromatin target of PRMT1 protein C-terminal" evidence="3">
    <location>
        <begin position="151"/>
        <end position="228"/>
    </location>
</feature>
<evidence type="ECO:0000313" key="5">
    <source>
        <dbReference type="Proteomes" id="UP001432322"/>
    </source>
</evidence>
<name>A0AAV5W4H6_9BILA</name>
<evidence type="ECO:0000313" key="4">
    <source>
        <dbReference type="EMBL" id="GMT26824.1"/>
    </source>
</evidence>
<gene>
    <name evidence="4" type="ORF">PFISCL1PPCAC_18121</name>
</gene>
<dbReference type="SMART" id="SM01218">
    <property type="entry name" value="FoP_duplication"/>
    <property type="match status" value="1"/>
</dbReference>
<proteinExistence type="predicted"/>
<comment type="caution">
    <text evidence="4">The sequence shown here is derived from an EMBL/GenBank/DDBJ whole genome shotgun (WGS) entry which is preliminary data.</text>
</comment>
<dbReference type="InterPro" id="IPR025715">
    <property type="entry name" value="FoP_C"/>
</dbReference>
<sequence>FSLVMTLEVTVPTKIVIMGTSTMSLNERFSHIKKVVPAKQVVRPSRKSLLTTSHRNLAPTNGVYEDEVVDEDEMMEEEEGEVYDPTYAAVRRTHNPAIQRSRAVYRPLTMQERVSFPAQQQQQSYHVAPYANNGYGYQTNHGRAGFRSNFNRGGYRYNPNYGRLNNNFSTGFQQRRFQNGGFPPRYGTAGRGRFGTRQLMQQKKQQPKHTSEELDRELDAYMKKPAAAGSTKHAPITME</sequence>
<evidence type="ECO:0000259" key="3">
    <source>
        <dbReference type="SMART" id="SM01218"/>
    </source>
</evidence>
<feature type="compositionally biased region" description="Basic and acidic residues" evidence="2">
    <location>
        <begin position="209"/>
        <end position="222"/>
    </location>
</feature>
<evidence type="ECO:0000256" key="1">
    <source>
        <dbReference type="ARBA" id="ARBA00022884"/>
    </source>
</evidence>
<dbReference type="EMBL" id="BTSY01000005">
    <property type="protein sequence ID" value="GMT26824.1"/>
    <property type="molecule type" value="Genomic_DNA"/>
</dbReference>
<accession>A0AAV5W4H6</accession>
<dbReference type="AlphaFoldDB" id="A0AAV5W4H6"/>
<keyword evidence="5" id="KW-1185">Reference proteome</keyword>
<feature type="non-terminal residue" evidence="4">
    <location>
        <position position="1"/>
    </location>
</feature>
<feature type="region of interest" description="Disordered" evidence="2">
    <location>
        <begin position="198"/>
        <end position="239"/>
    </location>
</feature>
<dbReference type="Proteomes" id="UP001432322">
    <property type="component" value="Unassembled WGS sequence"/>
</dbReference>
<evidence type="ECO:0000256" key="2">
    <source>
        <dbReference type="SAM" id="MobiDB-lite"/>
    </source>
</evidence>